<dbReference type="GO" id="GO:0042594">
    <property type="term" value="P:response to starvation"/>
    <property type="evidence" value="ECO:0007669"/>
    <property type="project" value="TreeGrafter"/>
</dbReference>
<evidence type="ECO:0000256" key="4">
    <source>
        <dbReference type="ARBA" id="ARBA00032407"/>
    </source>
</evidence>
<dbReference type="PANTHER" id="PTHR21262">
    <property type="entry name" value="GUANOSINE-3',5'-BIS DIPHOSPHATE 3'-PYROPHOSPHOHYDROLASE"/>
    <property type="match status" value="1"/>
</dbReference>
<evidence type="ECO:0000256" key="3">
    <source>
        <dbReference type="ARBA" id="ARBA00029754"/>
    </source>
</evidence>
<dbReference type="GO" id="GO:0005886">
    <property type="term" value="C:plasma membrane"/>
    <property type="evidence" value="ECO:0007669"/>
    <property type="project" value="TreeGrafter"/>
</dbReference>
<comment type="similarity">
    <text evidence="6">Belongs to the relA/spoT family.</text>
</comment>
<dbReference type="GO" id="GO:0015969">
    <property type="term" value="P:guanosine tetraphosphate metabolic process"/>
    <property type="evidence" value="ECO:0007669"/>
    <property type="project" value="InterPro"/>
</dbReference>
<dbReference type="Pfam" id="PF13328">
    <property type="entry name" value="HD_4"/>
    <property type="match status" value="1"/>
</dbReference>
<protein>
    <recommendedName>
        <fullName evidence="1">GTP pyrophosphokinase</fullName>
    </recommendedName>
    <alternativeName>
        <fullName evidence="4">(p)ppGpp synthase</fullName>
    </alternativeName>
    <alternativeName>
        <fullName evidence="3">ATP:GTP 3'-pyrophosphotransferase</fullName>
    </alternativeName>
    <alternativeName>
        <fullName evidence="5">ppGpp synthase I</fullName>
    </alternativeName>
</protein>
<dbReference type="SUPFAM" id="SSF81301">
    <property type="entry name" value="Nucleotidyltransferase"/>
    <property type="match status" value="1"/>
</dbReference>
<evidence type="ECO:0000256" key="5">
    <source>
        <dbReference type="ARBA" id="ARBA00033308"/>
    </source>
</evidence>
<dbReference type="PANTHER" id="PTHR21262:SF31">
    <property type="entry name" value="GTP PYROPHOSPHOKINASE"/>
    <property type="match status" value="1"/>
</dbReference>
<organism evidence="8">
    <name type="scientific">uncultured Thiotrichaceae bacterium</name>
    <dbReference type="NCBI Taxonomy" id="298394"/>
    <lineage>
        <taxon>Bacteria</taxon>
        <taxon>Pseudomonadati</taxon>
        <taxon>Pseudomonadota</taxon>
        <taxon>Gammaproteobacteria</taxon>
        <taxon>Thiotrichales</taxon>
        <taxon>Thiotrichaceae</taxon>
        <taxon>environmental samples</taxon>
    </lineage>
</organism>
<proteinExistence type="inferred from homology"/>
<evidence type="ECO:0000256" key="1">
    <source>
        <dbReference type="ARBA" id="ARBA00019852"/>
    </source>
</evidence>
<dbReference type="NCBIfam" id="TIGR00691">
    <property type="entry name" value="spoT_relA"/>
    <property type="match status" value="1"/>
</dbReference>
<dbReference type="FunFam" id="3.30.460.10:FF:000001">
    <property type="entry name" value="GTP pyrophosphokinase RelA"/>
    <property type="match status" value="1"/>
</dbReference>
<dbReference type="Pfam" id="PF02824">
    <property type="entry name" value="TGS"/>
    <property type="match status" value="1"/>
</dbReference>
<keyword evidence="8" id="KW-0808">Transferase</keyword>
<dbReference type="GO" id="GO:0008728">
    <property type="term" value="F:GTP diphosphokinase activity"/>
    <property type="evidence" value="ECO:0007669"/>
    <property type="project" value="TreeGrafter"/>
</dbReference>
<dbReference type="PROSITE" id="PS51880">
    <property type="entry name" value="TGS"/>
    <property type="match status" value="1"/>
</dbReference>
<dbReference type="AlphaFoldDB" id="A0A6S6TDW6"/>
<dbReference type="GO" id="GO:0015949">
    <property type="term" value="P:nucleobase-containing small molecule interconversion"/>
    <property type="evidence" value="ECO:0007669"/>
    <property type="project" value="UniProtKB-ARBA"/>
</dbReference>
<dbReference type="SUPFAM" id="SSF81271">
    <property type="entry name" value="TGS-like"/>
    <property type="match status" value="1"/>
</dbReference>
<dbReference type="InterPro" id="IPR004811">
    <property type="entry name" value="RelA/Spo_fam"/>
</dbReference>
<sequence>MQHSQLVNTESRDLSSWIRRLWVSGKPEDCELLESTIKVLLDPGQHDDNSLHPNSLDVAEILCSIEVDQTTIFAALLSEPYFTQTFESHEIAAKYGQPVAKLCENMRELYHFRECTGSNPETFSEKQQAEQVRRMLLAMIKDIRAVLIKLSWHLQYLRLLAHYNIGEKHICAARQTMEVYAPISNRLGISHVKWEMEDLAFRFQEPESYRSIAKSLQKTRLEREDYIKEFLELIKKILYDAGINAQVYGRPKHIYSIWKKMKRKGVGIAQLYDLRAIRIIVDDVNTCYKALSMVHERWPHIPEEWDDYISNRKPNGYQSIHTVVIGPRGRHVEIQIRTEQMHQFAELGVAAHWRYKENTKQDPALERVVSSLRRLLDSDANDSEFLEDFHTELFSDRVFILTPKGRVIDLAKGATPLDFAYAIHTNIGHRCQGAKVNGTISPLNYELQNGEQVEILTSKEANPKMNWLNDSLGYVKSARTKQKINHWFRQQNHDKNCQDGKEILEREKHLLNLPKLKAADLVKPFNRQSERDVLIALGRGDISPKQLADTLIRSQTQEIRFRTVKKKDTAKVSNIIVNGVEDLYTQTAQCCQPVFGDNIIGYITQGRGVSVHRTDCANITHVPTEQQNRLIDVSWGMDSTDYAADIMV</sequence>
<dbReference type="InterPro" id="IPR012675">
    <property type="entry name" value="Beta-grasp_dom_sf"/>
</dbReference>
<dbReference type="FunFam" id="3.10.20.30:FF:000002">
    <property type="entry name" value="GTP pyrophosphokinase (RelA/SpoT)"/>
    <property type="match status" value="1"/>
</dbReference>
<evidence type="ECO:0000259" key="7">
    <source>
        <dbReference type="PROSITE" id="PS51880"/>
    </source>
</evidence>
<accession>A0A6S6TDW6</accession>
<dbReference type="EMBL" id="CACVAV010000296">
    <property type="protein sequence ID" value="CAA6819062.1"/>
    <property type="molecule type" value="Genomic_DNA"/>
</dbReference>
<feature type="non-terminal residue" evidence="8">
    <location>
        <position position="648"/>
    </location>
</feature>
<dbReference type="Pfam" id="PF04607">
    <property type="entry name" value="RelA_SpoT"/>
    <property type="match status" value="1"/>
</dbReference>
<reference evidence="8" key="1">
    <citation type="submission" date="2020-01" db="EMBL/GenBank/DDBJ databases">
        <authorList>
            <person name="Meier V. D."/>
            <person name="Meier V D."/>
        </authorList>
    </citation>
    <scope>NUCLEOTIDE SEQUENCE</scope>
    <source>
        <strain evidence="8">HLG_WM_MAG_08</strain>
    </source>
</reference>
<evidence type="ECO:0000313" key="8">
    <source>
        <dbReference type="EMBL" id="CAA6819062.1"/>
    </source>
</evidence>
<evidence type="ECO:0000256" key="6">
    <source>
        <dbReference type="RuleBase" id="RU003847"/>
    </source>
</evidence>
<dbReference type="CDD" id="cd01668">
    <property type="entry name" value="TGS_RSH"/>
    <property type="match status" value="1"/>
</dbReference>
<dbReference type="CDD" id="cd05399">
    <property type="entry name" value="NT_Rel-Spo_like"/>
    <property type="match status" value="1"/>
</dbReference>
<dbReference type="InterPro" id="IPR012676">
    <property type="entry name" value="TGS-like"/>
</dbReference>
<dbReference type="GO" id="GO:0008893">
    <property type="term" value="F:guanosine-3',5'-bis(diphosphate) 3'-diphosphatase activity"/>
    <property type="evidence" value="ECO:0007669"/>
    <property type="project" value="TreeGrafter"/>
</dbReference>
<dbReference type="Gene3D" id="1.10.3210.10">
    <property type="entry name" value="Hypothetical protein af1432"/>
    <property type="match status" value="1"/>
</dbReference>
<dbReference type="SUPFAM" id="SSF109604">
    <property type="entry name" value="HD-domain/PDEase-like"/>
    <property type="match status" value="1"/>
</dbReference>
<dbReference type="InterPro" id="IPR007685">
    <property type="entry name" value="RelA_SpoT"/>
</dbReference>
<dbReference type="SMART" id="SM00954">
    <property type="entry name" value="RelA_SpoT"/>
    <property type="match status" value="1"/>
</dbReference>
<dbReference type="InterPro" id="IPR004095">
    <property type="entry name" value="TGS"/>
</dbReference>
<dbReference type="Gene3D" id="3.10.20.30">
    <property type="match status" value="1"/>
</dbReference>
<comment type="function">
    <text evidence="6">In eubacteria ppGpp (guanosine 3'-diphosphate 5'-diphosphate) is a mediator of the stringent response that coordinates a variety of cellular activities in response to changes in nutritional abundance.</text>
</comment>
<feature type="domain" description="TGS" evidence="7">
    <location>
        <begin position="396"/>
        <end position="457"/>
    </location>
</feature>
<comment type="pathway">
    <text evidence="2">Purine metabolism.</text>
</comment>
<keyword evidence="8" id="KW-0418">Kinase</keyword>
<gene>
    <name evidence="8" type="ORF">HELGO_WM51273</name>
</gene>
<dbReference type="InterPro" id="IPR043519">
    <property type="entry name" value="NT_sf"/>
</dbReference>
<name>A0A6S6TDW6_9GAMM</name>
<evidence type="ECO:0000256" key="2">
    <source>
        <dbReference type="ARBA" id="ARBA00025704"/>
    </source>
</evidence>
<dbReference type="GO" id="GO:0016301">
    <property type="term" value="F:kinase activity"/>
    <property type="evidence" value="ECO:0007669"/>
    <property type="project" value="UniProtKB-KW"/>
</dbReference>
<dbReference type="Gene3D" id="3.30.460.10">
    <property type="entry name" value="Beta Polymerase, domain 2"/>
    <property type="match status" value="1"/>
</dbReference>
<dbReference type="InterPro" id="IPR033655">
    <property type="entry name" value="TGS_RelA/SpoT"/>
</dbReference>